<name>A0A135WDM6_9FLAO</name>
<dbReference type="GO" id="GO:0016758">
    <property type="term" value="F:hexosyltransferase activity"/>
    <property type="evidence" value="ECO:0007669"/>
    <property type="project" value="UniProtKB-ARBA"/>
</dbReference>
<evidence type="ECO:0000259" key="1">
    <source>
        <dbReference type="Pfam" id="PF00535"/>
    </source>
</evidence>
<feature type="domain" description="Glycosyltransferase 2-like" evidence="1">
    <location>
        <begin position="4"/>
        <end position="163"/>
    </location>
</feature>
<sequence>MKFSILIAHYNNSVFLKQCFDSILPQTYKNWEVIIVDDCSAESEKKVLKELIAGDSRFSLYENEINKGTGYTKKRCAEMATGDICGFLDPDDAITPDALEESIKIYANKNIVATYSQFYVCDGNLNIEKLFPYSREIKNGDPYFFNIYFDIAHFFTYKKEIYDTTEKINENISSSVDQDLYLKIYERGDFYFIKKPLYLYRIHQKGISQDKKKKEKLYKNWHQVLLDTLERRGIKVLYKKKVQSIKSLPNFIFEKQNTLIKRIIRKIT</sequence>
<gene>
    <name evidence="2" type="ORF">AU378_11350</name>
</gene>
<dbReference type="EMBL" id="LPUR01000011">
    <property type="protein sequence ID" value="KXH83025.1"/>
    <property type="molecule type" value="Genomic_DNA"/>
</dbReference>
<dbReference type="AlphaFoldDB" id="A0A135WDM6"/>
<organism evidence="2 3">
    <name type="scientific">Chryseobacterium kwangjuense</name>
    <dbReference type="NCBI Taxonomy" id="267125"/>
    <lineage>
        <taxon>Bacteria</taxon>
        <taxon>Pseudomonadati</taxon>
        <taxon>Bacteroidota</taxon>
        <taxon>Flavobacteriia</taxon>
        <taxon>Flavobacteriales</taxon>
        <taxon>Weeksellaceae</taxon>
        <taxon>Chryseobacterium group</taxon>
        <taxon>Chryseobacterium</taxon>
    </lineage>
</organism>
<dbReference type="OrthoDB" id="635429at2"/>
<dbReference type="Pfam" id="PF00535">
    <property type="entry name" value="Glycos_transf_2"/>
    <property type="match status" value="1"/>
</dbReference>
<dbReference type="Gene3D" id="3.90.550.10">
    <property type="entry name" value="Spore Coat Polysaccharide Biosynthesis Protein SpsA, Chain A"/>
    <property type="match status" value="1"/>
</dbReference>
<accession>A0A135WDM6</accession>
<dbReference type="SUPFAM" id="SSF53448">
    <property type="entry name" value="Nucleotide-diphospho-sugar transferases"/>
    <property type="match status" value="1"/>
</dbReference>
<evidence type="ECO:0000313" key="2">
    <source>
        <dbReference type="EMBL" id="KXH83025.1"/>
    </source>
</evidence>
<dbReference type="InterPro" id="IPR029044">
    <property type="entry name" value="Nucleotide-diphossugar_trans"/>
</dbReference>
<reference evidence="3" key="1">
    <citation type="submission" date="2015-12" db="EMBL/GenBank/DDBJ databases">
        <title>Genome sequence of a biocontrol rhizobacterium Chryseobacterium kwangjuense strain KJ1R5 isolated from pepper (Capsicum annuum L.).</title>
        <authorList>
            <person name="Jeong J.-J."/>
            <person name="Park H."/>
            <person name="Mannaa M."/>
            <person name="Sang M.K."/>
            <person name="Choi I.-G."/>
            <person name="Kim K.D."/>
        </authorList>
    </citation>
    <scope>NUCLEOTIDE SEQUENCE [LARGE SCALE GENOMIC DNA]</scope>
    <source>
        <strain evidence="3">KJ1R5</strain>
    </source>
</reference>
<dbReference type="PANTHER" id="PTHR22916:SF3">
    <property type="entry name" value="UDP-GLCNAC:BETAGAL BETA-1,3-N-ACETYLGLUCOSAMINYLTRANSFERASE-LIKE PROTEIN 1"/>
    <property type="match status" value="1"/>
</dbReference>
<dbReference type="InterPro" id="IPR001173">
    <property type="entry name" value="Glyco_trans_2-like"/>
</dbReference>
<dbReference type="RefSeq" id="WP_062651192.1">
    <property type="nucleotide sequence ID" value="NZ_LPUR01000011.1"/>
</dbReference>
<reference evidence="2 3" key="2">
    <citation type="journal article" date="2016" name="Genome Announc.">
        <title>Draft Genome Sequence of a Biocontrol Rhizobacterium, Chryseobacterium kwangjuense Strain KJ1R5, Isolated from Pepper (Capsicum annuum).</title>
        <authorList>
            <person name="Jeong J.J."/>
            <person name="Park H."/>
            <person name="Park B.H."/>
            <person name="Mannaa M."/>
            <person name="Sang M.K."/>
            <person name="Choi I.G."/>
            <person name="Kim K.D."/>
        </authorList>
    </citation>
    <scope>NUCLEOTIDE SEQUENCE [LARGE SCALE GENOMIC DNA]</scope>
    <source>
        <strain evidence="2 3">KJ1R5</strain>
    </source>
</reference>
<evidence type="ECO:0000313" key="3">
    <source>
        <dbReference type="Proteomes" id="UP000070513"/>
    </source>
</evidence>
<proteinExistence type="predicted"/>
<comment type="caution">
    <text evidence="2">The sequence shown here is derived from an EMBL/GenBank/DDBJ whole genome shotgun (WGS) entry which is preliminary data.</text>
</comment>
<protein>
    <recommendedName>
        <fullName evidence="1">Glycosyltransferase 2-like domain-containing protein</fullName>
    </recommendedName>
</protein>
<dbReference type="PANTHER" id="PTHR22916">
    <property type="entry name" value="GLYCOSYLTRANSFERASE"/>
    <property type="match status" value="1"/>
</dbReference>
<dbReference type="Proteomes" id="UP000070513">
    <property type="component" value="Unassembled WGS sequence"/>
</dbReference>